<sequence>MGAEVQKVAPPGVIGGDFGEGPEKLSEVLADGPVSPRAPVALELSGVDLDMADAFRSCSTLLRARAATCLVTLCGSQAPAVSSAPRNRGDRSASGSQFYPRGARASPSARARPAVAGADRNGESDLKFGRRVEARREDSEDVNSDGGKDAASDDCADWLASYGARAHEFDQRAGHVKIHYDGFDNSSDEWLPKDSTRIVADFQVPGVGHGPQPMQAQPPGGTTLQAQLPMQQPQSKELAVGARLTVLSPSGVRQECTVVQVDLDQAKVHYEGFDSSHDEWLPMSSSRIVARQPTQQPAHGPQTRQGQQQAPGADLAVGAKVTVLSRTGMRRECTVVQANPDNLKVHYEGFDSSRDEWLPRTSNRIVNDQQQPAQPVQAQPPAGASPQGQQQPMQQPQSMELAAGAKLTVLSSSGVRRECTVVQGSSDLDQAKVHYEGFDSSHDEWLPMSSDRIVARQPPQQQPHQGPQALQGQQQPQQQQAPGADLAVGAKVTVLSQTGMRRECTVVQVHMDQVKVHYEGFDSSRDEWLPKTSNRIVNNQQQQSSQPVQAQPPAGGSPQGHQQPMQQSQSMELAVGTKLTVLSPSGVQRECAVVQVDLDQAKVHYEGFDSSRDEWLPMNSNRIVARQPPQQQPHQGPQALQGQQQPQQQQAPGADLAVGAKVTVLSQTGMRRECTVVQVHMDQVKVHYEGFDSSRDEWLPKTSNRIVNNQQQQSSQPVQAQPPAGGSPQGHQQPMQQSQSMELAVGTKLTVLSPSGVQRECTVVQVDLDQAKVHYEGFDSSRDEWLPMSSDRIVARQPRRSNSRTKVR</sequence>
<feature type="compositionally biased region" description="Low complexity" evidence="1">
    <location>
        <begin position="369"/>
        <end position="399"/>
    </location>
</feature>
<feature type="compositionally biased region" description="Low complexity" evidence="1">
    <location>
        <begin position="710"/>
        <end position="741"/>
    </location>
</feature>
<dbReference type="CDD" id="cd20104">
    <property type="entry name" value="MBT_PHF20L1-like"/>
    <property type="match status" value="1"/>
</dbReference>
<feature type="region of interest" description="Disordered" evidence="1">
    <location>
        <begin position="368"/>
        <end position="399"/>
    </location>
</feature>
<name>A0ABN9V8Y2_9DINO</name>
<feature type="compositionally biased region" description="Low complexity" evidence="1">
    <location>
        <begin position="627"/>
        <end position="654"/>
    </location>
</feature>
<feature type="region of interest" description="Disordered" evidence="1">
    <location>
        <begin position="781"/>
        <end position="808"/>
    </location>
</feature>
<feature type="compositionally biased region" description="Low complexity" evidence="1">
    <location>
        <begin position="100"/>
        <end position="118"/>
    </location>
</feature>
<organism evidence="2 3">
    <name type="scientific">Prorocentrum cordatum</name>
    <dbReference type="NCBI Taxonomy" id="2364126"/>
    <lineage>
        <taxon>Eukaryota</taxon>
        <taxon>Sar</taxon>
        <taxon>Alveolata</taxon>
        <taxon>Dinophyceae</taxon>
        <taxon>Prorocentrales</taxon>
        <taxon>Prorocentraceae</taxon>
        <taxon>Prorocentrum</taxon>
    </lineage>
</organism>
<dbReference type="Proteomes" id="UP001189429">
    <property type="component" value="Unassembled WGS sequence"/>
</dbReference>
<feature type="region of interest" description="Disordered" evidence="1">
    <location>
        <begin position="626"/>
        <end position="655"/>
    </location>
</feature>
<feature type="region of interest" description="Disordered" evidence="1">
    <location>
        <begin position="455"/>
        <end position="485"/>
    </location>
</feature>
<keyword evidence="3" id="KW-1185">Reference proteome</keyword>
<proteinExistence type="predicted"/>
<dbReference type="InterPro" id="IPR016197">
    <property type="entry name" value="Chromo-like_dom_sf"/>
</dbReference>
<evidence type="ECO:0008006" key="4">
    <source>
        <dbReference type="Google" id="ProtNLM"/>
    </source>
</evidence>
<dbReference type="Gene3D" id="2.30.30.140">
    <property type="match status" value="8"/>
</dbReference>
<feature type="region of interest" description="Disordered" evidence="1">
    <location>
        <begin position="538"/>
        <end position="571"/>
    </location>
</feature>
<accession>A0ABN9V8Y2</accession>
<evidence type="ECO:0000313" key="2">
    <source>
        <dbReference type="EMBL" id="CAK0869424.1"/>
    </source>
</evidence>
<feature type="compositionally biased region" description="Basic and acidic residues" evidence="1">
    <location>
        <begin position="120"/>
        <end position="138"/>
    </location>
</feature>
<evidence type="ECO:0000256" key="1">
    <source>
        <dbReference type="SAM" id="MobiDB-lite"/>
    </source>
</evidence>
<protein>
    <recommendedName>
        <fullName evidence="4">Tudor domain-containing protein</fullName>
    </recommendedName>
</protein>
<comment type="caution">
    <text evidence="2">The sequence shown here is derived from an EMBL/GenBank/DDBJ whole genome shotgun (WGS) entry which is preliminary data.</text>
</comment>
<feature type="compositionally biased region" description="Low complexity" evidence="1">
    <location>
        <begin position="457"/>
        <end position="484"/>
    </location>
</feature>
<feature type="region of interest" description="Disordered" evidence="1">
    <location>
        <begin position="290"/>
        <end position="316"/>
    </location>
</feature>
<feature type="region of interest" description="Disordered" evidence="1">
    <location>
        <begin position="1"/>
        <end position="20"/>
    </location>
</feature>
<gene>
    <name evidence="2" type="ORF">PCOR1329_LOCUS55779</name>
</gene>
<dbReference type="PANTHER" id="PTHR46007">
    <property type="entry name" value="MEDIATOR OF RNA POLYMERASE II TRANSCRIPTION SUBUNIT 12"/>
    <property type="match status" value="1"/>
</dbReference>
<evidence type="ECO:0000313" key="3">
    <source>
        <dbReference type="Proteomes" id="UP001189429"/>
    </source>
</evidence>
<dbReference type="EMBL" id="CAUYUJ010016848">
    <property type="protein sequence ID" value="CAK0869424.1"/>
    <property type="molecule type" value="Genomic_DNA"/>
</dbReference>
<feature type="compositionally biased region" description="Polar residues" evidence="1">
    <location>
        <begin position="290"/>
        <end position="310"/>
    </location>
</feature>
<dbReference type="SUPFAM" id="SSF54160">
    <property type="entry name" value="Chromo domain-like"/>
    <property type="match status" value="8"/>
</dbReference>
<reference evidence="2" key="1">
    <citation type="submission" date="2023-10" db="EMBL/GenBank/DDBJ databases">
        <authorList>
            <person name="Chen Y."/>
            <person name="Shah S."/>
            <person name="Dougan E. K."/>
            <person name="Thang M."/>
            <person name="Chan C."/>
        </authorList>
    </citation>
    <scope>NUCLEOTIDE SEQUENCE [LARGE SCALE GENOMIC DNA]</scope>
</reference>
<feature type="compositionally biased region" description="Basic residues" evidence="1">
    <location>
        <begin position="797"/>
        <end position="808"/>
    </location>
</feature>
<feature type="region of interest" description="Disordered" evidence="1">
    <location>
        <begin position="79"/>
        <end position="150"/>
    </location>
</feature>
<feature type="region of interest" description="Disordered" evidence="1">
    <location>
        <begin position="708"/>
        <end position="741"/>
    </location>
</feature>
<dbReference type="InterPro" id="IPR051647">
    <property type="entry name" value="Mediator_comp_sub12"/>
</dbReference>
<feature type="compositionally biased region" description="Low complexity" evidence="1">
    <location>
        <begin position="540"/>
        <end position="571"/>
    </location>
</feature>
<dbReference type="PANTHER" id="PTHR46007:SF8">
    <property type="entry name" value="C2H2-TYPE DOMAIN-CONTAINING PROTEIN"/>
    <property type="match status" value="1"/>
</dbReference>